<evidence type="ECO:0000256" key="1">
    <source>
        <dbReference type="SAM" id="MobiDB-lite"/>
    </source>
</evidence>
<keyword evidence="4" id="KW-1185">Reference proteome</keyword>
<protein>
    <submittedName>
        <fullName evidence="3">Uncharacterized protein</fullName>
    </submittedName>
</protein>
<proteinExistence type="predicted"/>
<name>A0A1J9SGY7_9PEZI</name>
<keyword evidence="2" id="KW-0472">Membrane</keyword>
<dbReference type="OrthoDB" id="3540210at2759"/>
<evidence type="ECO:0000256" key="2">
    <source>
        <dbReference type="SAM" id="Phobius"/>
    </source>
</evidence>
<feature type="compositionally biased region" description="Acidic residues" evidence="1">
    <location>
        <begin position="364"/>
        <end position="377"/>
    </location>
</feature>
<evidence type="ECO:0000313" key="4">
    <source>
        <dbReference type="Proteomes" id="UP000183809"/>
    </source>
</evidence>
<feature type="transmembrane region" description="Helical" evidence="2">
    <location>
        <begin position="39"/>
        <end position="56"/>
    </location>
</feature>
<evidence type="ECO:0000313" key="3">
    <source>
        <dbReference type="EMBL" id="OJD39060.1"/>
    </source>
</evidence>
<feature type="compositionally biased region" description="Polar residues" evidence="1">
    <location>
        <begin position="265"/>
        <end position="276"/>
    </location>
</feature>
<reference evidence="3 4" key="1">
    <citation type="submission" date="2016-10" db="EMBL/GenBank/DDBJ databases">
        <title>Proteomics and genomics reveal pathogen-plant mechanisms compatible with a hemibiotrophic lifestyle of Diplodia corticola.</title>
        <authorList>
            <person name="Fernandes I."/>
            <person name="De Jonge R."/>
            <person name="Van De Peer Y."/>
            <person name="Devreese B."/>
            <person name="Alves A."/>
            <person name="Esteves A.C."/>
        </authorList>
    </citation>
    <scope>NUCLEOTIDE SEQUENCE [LARGE SCALE GENOMIC DNA]</scope>
    <source>
        <strain evidence="3 4">CBS 112549</strain>
    </source>
</reference>
<organism evidence="3 4">
    <name type="scientific">Diplodia corticola</name>
    <dbReference type="NCBI Taxonomy" id="236234"/>
    <lineage>
        <taxon>Eukaryota</taxon>
        <taxon>Fungi</taxon>
        <taxon>Dikarya</taxon>
        <taxon>Ascomycota</taxon>
        <taxon>Pezizomycotina</taxon>
        <taxon>Dothideomycetes</taxon>
        <taxon>Dothideomycetes incertae sedis</taxon>
        <taxon>Botryosphaeriales</taxon>
        <taxon>Botryosphaeriaceae</taxon>
        <taxon>Diplodia</taxon>
    </lineage>
</organism>
<dbReference type="Proteomes" id="UP000183809">
    <property type="component" value="Unassembled WGS sequence"/>
</dbReference>
<dbReference type="AlphaFoldDB" id="A0A1J9SGY7"/>
<dbReference type="EMBL" id="MNUE01000003">
    <property type="protein sequence ID" value="OJD39060.1"/>
    <property type="molecule type" value="Genomic_DNA"/>
</dbReference>
<dbReference type="GeneID" id="31014271"/>
<gene>
    <name evidence="3" type="ORF">BKCO1_3000121</name>
</gene>
<dbReference type="RefSeq" id="XP_020134671.1">
    <property type="nucleotide sequence ID" value="XM_020274010.1"/>
</dbReference>
<accession>A0A1J9SGY7</accession>
<keyword evidence="2" id="KW-0812">Transmembrane</keyword>
<keyword evidence="2" id="KW-1133">Transmembrane helix</keyword>
<feature type="region of interest" description="Disordered" evidence="1">
    <location>
        <begin position="341"/>
        <end position="377"/>
    </location>
</feature>
<sequence>MADLIAGSEILYTVRTGLWTNWSHGSVFGATLTLSRDNANLLIAFVALFVTVVGTPSRRPLPSASSDTPERFQRQLCARHSRPTVLGMARPCEGLAPTTLPILTFAVLFFVAFALASGFSSRVATNSEVLISSPHCGWLDYSLNMDSSELETIYIPYTYRDAFTSANYAQQCYASNSTGVLTCGTFVKKRLPLKVQTNASCPFQRDMCKSNDRNLVLDTGYLDSHDDFGLNAPPSQRFKYRNVFHSTGLTRDTTTVTQYCNPAILPTSTRTTSSGNPPKHTSRRRRHRAEPGDGGAAVLAVGTLTVVASVVLEPAAARGGWREHARLEWCTNEALQLQRLAHEEAGAADGQRGAGAESKVPEVREEEEEEEEEEERQ</sequence>
<comment type="caution">
    <text evidence="3">The sequence shown here is derived from an EMBL/GenBank/DDBJ whole genome shotgun (WGS) entry which is preliminary data.</text>
</comment>
<feature type="transmembrane region" description="Helical" evidence="2">
    <location>
        <begin position="100"/>
        <end position="119"/>
    </location>
</feature>
<feature type="region of interest" description="Disordered" evidence="1">
    <location>
        <begin position="265"/>
        <end position="294"/>
    </location>
</feature>
<feature type="compositionally biased region" description="Low complexity" evidence="1">
    <location>
        <begin position="347"/>
        <end position="357"/>
    </location>
</feature>